<comment type="caution">
    <text evidence="6">The sequence shown here is derived from an EMBL/GenBank/DDBJ whole genome shotgun (WGS) entry which is preliminary data.</text>
</comment>
<dbReference type="InterPro" id="IPR036388">
    <property type="entry name" value="WH-like_DNA-bd_sf"/>
</dbReference>
<dbReference type="InterPro" id="IPR001279">
    <property type="entry name" value="Metallo-B-lactamas"/>
</dbReference>
<reference evidence="6" key="1">
    <citation type="submission" date="2013-08" db="EMBL/GenBank/DDBJ databases">
        <title>Gene expansion shapes genome architecture in the human pathogen Lichtheimia corymbifera: an evolutionary genomics analysis in the ancient terrestrial Mucorales (Mucoromycotina).</title>
        <authorList>
            <person name="Schwartze V.U."/>
            <person name="Winter S."/>
            <person name="Shelest E."/>
            <person name="Marcet-Houben M."/>
            <person name="Horn F."/>
            <person name="Wehner S."/>
            <person name="Hoffmann K."/>
            <person name="Riege K."/>
            <person name="Sammeth M."/>
            <person name="Nowrousian M."/>
            <person name="Valiante V."/>
            <person name="Linde J."/>
            <person name="Jacobsen I.D."/>
            <person name="Marz M."/>
            <person name="Brakhage A.A."/>
            <person name="Gabaldon T."/>
            <person name="Bocker S."/>
            <person name="Voigt K."/>
        </authorList>
    </citation>
    <scope>NUCLEOTIDE SEQUENCE [LARGE SCALE GENOMIC DNA]</scope>
    <source>
        <strain evidence="6">FSU 9682</strain>
    </source>
</reference>
<dbReference type="GO" id="GO:0044550">
    <property type="term" value="P:secondary metabolite biosynthetic process"/>
    <property type="evidence" value="ECO:0007669"/>
    <property type="project" value="TreeGrafter"/>
</dbReference>
<comment type="similarity">
    <text evidence="1">Belongs to the metallo-beta-lactamase superfamily. Glyoxalase II family.</text>
</comment>
<dbReference type="AlphaFoldDB" id="A0A068S3U1"/>
<keyword evidence="2" id="KW-0479">Metal-binding</keyword>
<keyword evidence="4" id="KW-0862">Zinc</keyword>
<evidence type="ECO:0000256" key="4">
    <source>
        <dbReference type="ARBA" id="ARBA00022833"/>
    </source>
</evidence>
<dbReference type="OrthoDB" id="17458at2759"/>
<dbReference type="STRING" id="1263082.A0A068S3U1"/>
<dbReference type="SUPFAM" id="SSF56281">
    <property type="entry name" value="Metallo-hydrolase/oxidoreductase"/>
    <property type="match status" value="1"/>
</dbReference>
<dbReference type="Pfam" id="PF00753">
    <property type="entry name" value="Lactamase_B"/>
    <property type="match status" value="1"/>
</dbReference>
<dbReference type="InterPro" id="IPR050662">
    <property type="entry name" value="Sec-metab_biosynth-thioest"/>
</dbReference>
<gene>
    <name evidence="6" type="ORF">LCOR_07676.1</name>
</gene>
<dbReference type="InterPro" id="IPR041516">
    <property type="entry name" value="LACTB2_WH"/>
</dbReference>
<organism evidence="6 7">
    <name type="scientific">Lichtheimia corymbifera JMRC:FSU:9682</name>
    <dbReference type="NCBI Taxonomy" id="1263082"/>
    <lineage>
        <taxon>Eukaryota</taxon>
        <taxon>Fungi</taxon>
        <taxon>Fungi incertae sedis</taxon>
        <taxon>Mucoromycota</taxon>
        <taxon>Mucoromycotina</taxon>
        <taxon>Mucoromycetes</taxon>
        <taxon>Mucorales</taxon>
        <taxon>Lichtheimiaceae</taxon>
        <taxon>Lichtheimia</taxon>
    </lineage>
</organism>
<feature type="domain" description="Metallo-beta-lactamase" evidence="5">
    <location>
        <begin position="33"/>
        <end position="208"/>
    </location>
</feature>
<evidence type="ECO:0000313" key="7">
    <source>
        <dbReference type="Proteomes" id="UP000027586"/>
    </source>
</evidence>
<evidence type="ECO:0000313" key="6">
    <source>
        <dbReference type="EMBL" id="CDH56655.1"/>
    </source>
</evidence>
<dbReference type="InterPro" id="IPR036866">
    <property type="entry name" value="RibonucZ/Hydroxyglut_hydro"/>
</dbReference>
<evidence type="ECO:0000256" key="1">
    <source>
        <dbReference type="ARBA" id="ARBA00006759"/>
    </source>
</evidence>
<keyword evidence="3" id="KW-0378">Hydrolase</keyword>
<name>A0A068S3U1_9FUNG</name>
<accession>A0A068S3U1</accession>
<evidence type="ECO:0000259" key="5">
    <source>
        <dbReference type="SMART" id="SM00849"/>
    </source>
</evidence>
<dbReference type="PANTHER" id="PTHR23131">
    <property type="entry name" value="ENDORIBONUCLEASE LACTB2"/>
    <property type="match status" value="1"/>
</dbReference>
<dbReference type="PANTHER" id="PTHR23131:SF0">
    <property type="entry name" value="ENDORIBONUCLEASE LACTB2"/>
    <property type="match status" value="1"/>
</dbReference>
<dbReference type="GO" id="GO:0046872">
    <property type="term" value="F:metal ion binding"/>
    <property type="evidence" value="ECO:0007669"/>
    <property type="project" value="UniProtKB-KW"/>
</dbReference>
<dbReference type="Proteomes" id="UP000027586">
    <property type="component" value="Unassembled WGS sequence"/>
</dbReference>
<dbReference type="InterPro" id="IPR047921">
    <property type="entry name" value="LACTB2-like_MBL-fold"/>
</dbReference>
<dbReference type="VEuPathDB" id="FungiDB:LCOR_07676.1"/>
<dbReference type="EMBL" id="CBTN010000039">
    <property type="protein sequence ID" value="CDH56655.1"/>
    <property type="molecule type" value="Genomic_DNA"/>
</dbReference>
<proteinExistence type="inferred from homology"/>
<evidence type="ECO:0000256" key="3">
    <source>
        <dbReference type="ARBA" id="ARBA00022801"/>
    </source>
</evidence>
<dbReference type="Pfam" id="PF17778">
    <property type="entry name" value="WHD_BLACT"/>
    <property type="match status" value="1"/>
</dbReference>
<evidence type="ECO:0000256" key="2">
    <source>
        <dbReference type="ARBA" id="ARBA00022723"/>
    </source>
</evidence>
<dbReference type="CDD" id="cd07722">
    <property type="entry name" value="LACTB2-like_MBL-fold"/>
    <property type="match status" value="1"/>
</dbReference>
<dbReference type="FunFam" id="3.60.15.10:FF:000017">
    <property type="entry name" value="Lactamase beta 2"/>
    <property type="match status" value="1"/>
</dbReference>
<dbReference type="Gene3D" id="1.10.10.10">
    <property type="entry name" value="Winged helix-like DNA-binding domain superfamily/Winged helix DNA-binding domain"/>
    <property type="match status" value="1"/>
</dbReference>
<dbReference type="Gene3D" id="3.60.15.10">
    <property type="entry name" value="Ribonuclease Z/Hydroxyacylglutathione hydrolase-like"/>
    <property type="match status" value="1"/>
</dbReference>
<dbReference type="SMART" id="SM00849">
    <property type="entry name" value="Lactamase_B"/>
    <property type="match status" value="1"/>
</dbReference>
<keyword evidence="7" id="KW-1185">Reference proteome</keyword>
<protein>
    <submittedName>
        <fullName evidence="6">Beta-lactamase-like protein 2</fullName>
    </submittedName>
</protein>
<dbReference type="GO" id="GO:0016787">
    <property type="term" value="F:hydrolase activity"/>
    <property type="evidence" value="ECO:0007669"/>
    <property type="project" value="UniProtKB-KW"/>
</dbReference>
<sequence>MVDNLVSLPTFVRLSERVWRVLGLNPGKFTLQGTNTYLLGTGARKLLIDAGQGIPEYVPLLEESLRSISPNAYISDIIVTHAHPDHFGGLKDILASSILNSRRNIRIHKYPASSKNAEGHRGFPQDVPFSPLQDNQIFKIDPSLTLRVLYTPGHTKDHCAFLLEEEQSLFTADCVLGQGTAVFEDLSEYLEGLRRLLALEPKRLYPGHGPVVEDGVARITEYIQHREEREKQVVKVMTSEGPEKTWSATDIAGKIYQGLPTTLFLAATRGVVLHLLKLEKDGKVRLTEGTSEGSDVMDLIDKEWRWIG</sequence>